<keyword evidence="9" id="KW-1185">Reference proteome</keyword>
<comment type="subcellular location">
    <subcellularLocation>
        <location evidence="2">Secreted</location>
    </subcellularLocation>
</comment>
<dbReference type="PROSITE" id="PS51677">
    <property type="entry name" value="NODB"/>
    <property type="match status" value="1"/>
</dbReference>
<dbReference type="Gene3D" id="3.20.20.370">
    <property type="entry name" value="Glycoside hydrolase/deacetylase"/>
    <property type="match status" value="1"/>
</dbReference>
<evidence type="ECO:0000256" key="5">
    <source>
        <dbReference type="ARBA" id="ARBA00022729"/>
    </source>
</evidence>
<dbReference type="Proteomes" id="UP000516134">
    <property type="component" value="Chromosome"/>
</dbReference>
<dbReference type="SUPFAM" id="SSF88713">
    <property type="entry name" value="Glycoside hydrolase/deacetylase"/>
    <property type="match status" value="1"/>
</dbReference>
<evidence type="ECO:0000313" key="8">
    <source>
        <dbReference type="EMBL" id="QNP43223.1"/>
    </source>
</evidence>
<evidence type="ECO:0000256" key="1">
    <source>
        <dbReference type="ARBA" id="ARBA00003236"/>
    </source>
</evidence>
<dbReference type="EMBL" id="CP060780">
    <property type="protein sequence ID" value="QNP43223.1"/>
    <property type="molecule type" value="Genomic_DNA"/>
</dbReference>
<dbReference type="CDD" id="cd10918">
    <property type="entry name" value="CE4_NodB_like_5s_6s"/>
    <property type="match status" value="1"/>
</dbReference>
<dbReference type="InterPro" id="IPR011330">
    <property type="entry name" value="Glyco_hydro/deAcase_b/a-brl"/>
</dbReference>
<dbReference type="Pfam" id="PF01522">
    <property type="entry name" value="Polysacc_deac_1"/>
    <property type="match status" value="1"/>
</dbReference>
<evidence type="ECO:0000256" key="3">
    <source>
        <dbReference type="ARBA" id="ARBA00010973"/>
    </source>
</evidence>
<dbReference type="InterPro" id="IPR051398">
    <property type="entry name" value="Polysacch_Deacetylase"/>
</dbReference>
<feature type="domain" description="NodB homology" evidence="7">
    <location>
        <begin position="55"/>
        <end position="246"/>
    </location>
</feature>
<name>A0ABX6T3D4_9SPHN</name>
<dbReference type="PANTHER" id="PTHR34216:SF3">
    <property type="entry name" value="POLY-BETA-1,6-N-ACETYL-D-GLUCOSAMINE N-DEACETYLASE"/>
    <property type="match status" value="1"/>
</dbReference>
<dbReference type="PANTHER" id="PTHR34216">
    <property type="match status" value="1"/>
</dbReference>
<reference evidence="8 9" key="1">
    <citation type="submission" date="2020-08" db="EMBL/GenBank/DDBJ databases">
        <title>Genome sequence of Sphingomonas daechungensis KACC 18115T.</title>
        <authorList>
            <person name="Hyun D.-W."/>
            <person name="Bae J.-W."/>
        </authorList>
    </citation>
    <scope>NUCLEOTIDE SEQUENCE [LARGE SCALE GENOMIC DNA]</scope>
    <source>
        <strain evidence="8 9">KACC 18115</strain>
    </source>
</reference>
<dbReference type="RefSeq" id="WP_187714653.1">
    <property type="nucleotide sequence ID" value="NZ_BAABJC010000001.1"/>
</dbReference>
<keyword evidence="5" id="KW-0732">Signal</keyword>
<evidence type="ECO:0000259" key="7">
    <source>
        <dbReference type="PROSITE" id="PS51677"/>
    </source>
</evidence>
<accession>A0ABX6T3D4</accession>
<gene>
    <name evidence="8" type="ORF">H9L15_15100</name>
</gene>
<sequence length="246" mass="27308">MLVLTYHSISDAAGPTSIPPAVFAEQMQVLADLGRRGVTLDEFIAWHEGDDSNSGNVLITFDDAFDDFAQVAAPILRRHGFSALMFVPTRRLGHPEAWQGANNPARPLMDWATVRALAKDGMEFGGHSRTHADLTKLAPADREEEIAGCADDLSAEIGKAVEGFAAPYGRVSPEVVETIGKHYRAAFGVRLDVPTRADSRFDLPRIDMHYFRDRKHWTGLLEGRRTYLRARQALRAVRSKVVSSFY</sequence>
<proteinExistence type="inferred from homology"/>
<protein>
    <recommendedName>
        <fullName evidence="4">Chitooligosaccharide deacetylase</fullName>
    </recommendedName>
    <alternativeName>
        <fullName evidence="6">Nodulation protein B</fullName>
    </alternativeName>
</protein>
<dbReference type="InterPro" id="IPR002509">
    <property type="entry name" value="NODB_dom"/>
</dbReference>
<comment type="similarity">
    <text evidence="3">Belongs to the polysaccharide deacetylase family.</text>
</comment>
<evidence type="ECO:0000256" key="2">
    <source>
        <dbReference type="ARBA" id="ARBA00004613"/>
    </source>
</evidence>
<evidence type="ECO:0000256" key="6">
    <source>
        <dbReference type="ARBA" id="ARBA00032976"/>
    </source>
</evidence>
<evidence type="ECO:0000313" key="9">
    <source>
        <dbReference type="Proteomes" id="UP000516134"/>
    </source>
</evidence>
<organism evidence="8 9">
    <name type="scientific">Sphingomonas daechungensis</name>
    <dbReference type="NCBI Taxonomy" id="1176646"/>
    <lineage>
        <taxon>Bacteria</taxon>
        <taxon>Pseudomonadati</taxon>
        <taxon>Pseudomonadota</taxon>
        <taxon>Alphaproteobacteria</taxon>
        <taxon>Sphingomonadales</taxon>
        <taxon>Sphingomonadaceae</taxon>
        <taxon>Sphingomonas</taxon>
    </lineage>
</organism>
<evidence type="ECO:0000256" key="4">
    <source>
        <dbReference type="ARBA" id="ARBA00020071"/>
    </source>
</evidence>
<comment type="function">
    <text evidence="1">Is involved in generating a small heat-stable compound (Nod), an acylated oligomer of N-acetylglucosamine, that stimulates mitosis in various plant protoplasts.</text>
</comment>